<dbReference type="GO" id="GO:0000781">
    <property type="term" value="C:chromosome, telomeric region"/>
    <property type="evidence" value="ECO:0007669"/>
    <property type="project" value="UniProtKB-SubCell"/>
</dbReference>
<comment type="subunit">
    <text evidence="4">Component of the EKC/KEOPS complex composed of at least BUD32, CGI121, GON7, KAE1 and PCC1; the whole complex dimerizes.</text>
</comment>
<comment type="subcellular location">
    <subcellularLocation>
        <location evidence="2">Chromosome</location>
        <location evidence="2">Telomere</location>
    </subcellularLocation>
    <subcellularLocation>
        <location evidence="1">Nucleus</location>
    </subcellularLocation>
</comment>
<keyword evidence="12" id="KW-0539">Nucleus</keyword>
<dbReference type="Pfam" id="PF08738">
    <property type="entry name" value="Gon7"/>
    <property type="match status" value="1"/>
</dbReference>
<dbReference type="GO" id="GO:0008033">
    <property type="term" value="P:tRNA processing"/>
    <property type="evidence" value="ECO:0007669"/>
    <property type="project" value="UniProtKB-KW"/>
</dbReference>
<feature type="region of interest" description="Disordered" evidence="14">
    <location>
        <begin position="78"/>
        <end position="102"/>
    </location>
</feature>
<keyword evidence="8" id="KW-0779">Telomere</keyword>
<protein>
    <recommendedName>
        <fullName evidence="5">EKC/KEOPS complex subunit GON7</fullName>
    </recommendedName>
</protein>
<dbReference type="AlphaFoldDB" id="A0A8H3G029"/>
<sequence>MTPATDSPNGNSSTFLKADYASPTETKTFIHPLPSAATTSTKEKTTYLSALRKSVIQLQEEVNGFLTTKMEEDKALATRAGMKVDDQAEEENYGEEKVEDDS</sequence>
<evidence type="ECO:0000256" key="12">
    <source>
        <dbReference type="ARBA" id="ARBA00023242"/>
    </source>
</evidence>
<comment type="similarity">
    <text evidence="3">Belongs to the GON7 family.</text>
</comment>
<evidence type="ECO:0000256" key="14">
    <source>
        <dbReference type="SAM" id="MobiDB-lite"/>
    </source>
</evidence>
<keyword evidence="7" id="KW-0819">tRNA processing</keyword>
<dbReference type="GO" id="GO:0005634">
    <property type="term" value="C:nucleus"/>
    <property type="evidence" value="ECO:0007669"/>
    <property type="project" value="UniProtKB-SubCell"/>
</dbReference>
<evidence type="ECO:0000256" key="9">
    <source>
        <dbReference type="ARBA" id="ARBA00023015"/>
    </source>
</evidence>
<dbReference type="OrthoDB" id="2288868at2759"/>
<keyword evidence="16" id="KW-1185">Reference proteome</keyword>
<evidence type="ECO:0000256" key="7">
    <source>
        <dbReference type="ARBA" id="ARBA00022694"/>
    </source>
</evidence>
<name>A0A8H3G029_9LECA</name>
<comment type="function">
    <text evidence="13">Component of the EKC/KEOPS complex that is required for the formation of a threonylcarbamoyl group on adenosine at position 37 (t(6)A37) in tRNAs that read codons beginning with adenine. The complex is probably involved in the transfer of the threonylcarbamoyl moiety of threonylcarbamoyl-AMP (TC-AMP) to the N6 group of A37. GON7 likely plays a supporting role to the catalytic subunit KAE1 in the complex. The EKC/KEOPS complex also promotes both telomere uncapping and telomere elongation. The complex is required for efficient recruitment of transcriptional coactivators.</text>
</comment>
<keyword evidence="9" id="KW-0805">Transcription regulation</keyword>
<accession>A0A8H3G029</accession>
<dbReference type="EMBL" id="CAJPDT010000084">
    <property type="protein sequence ID" value="CAF9935471.1"/>
    <property type="molecule type" value="Genomic_DNA"/>
</dbReference>
<evidence type="ECO:0000256" key="2">
    <source>
        <dbReference type="ARBA" id="ARBA00004574"/>
    </source>
</evidence>
<keyword evidence="10" id="KW-0010">Activator</keyword>
<evidence type="ECO:0000256" key="11">
    <source>
        <dbReference type="ARBA" id="ARBA00023163"/>
    </source>
</evidence>
<comment type="caution">
    <text evidence="15">The sequence shown here is derived from an EMBL/GenBank/DDBJ whole genome shotgun (WGS) entry which is preliminary data.</text>
</comment>
<evidence type="ECO:0000256" key="10">
    <source>
        <dbReference type="ARBA" id="ARBA00023159"/>
    </source>
</evidence>
<evidence type="ECO:0000256" key="6">
    <source>
        <dbReference type="ARBA" id="ARBA00022454"/>
    </source>
</evidence>
<evidence type="ECO:0000256" key="3">
    <source>
        <dbReference type="ARBA" id="ARBA00008529"/>
    </source>
</evidence>
<dbReference type="Proteomes" id="UP000664534">
    <property type="component" value="Unassembled WGS sequence"/>
</dbReference>
<keyword evidence="11" id="KW-0804">Transcription</keyword>
<evidence type="ECO:0000313" key="16">
    <source>
        <dbReference type="Proteomes" id="UP000664534"/>
    </source>
</evidence>
<evidence type="ECO:0000256" key="1">
    <source>
        <dbReference type="ARBA" id="ARBA00004123"/>
    </source>
</evidence>
<evidence type="ECO:0000256" key="5">
    <source>
        <dbReference type="ARBA" id="ARBA00019746"/>
    </source>
</evidence>
<dbReference type="InterPro" id="IPR014849">
    <property type="entry name" value="EKC/KEOPS_Gon7"/>
</dbReference>
<evidence type="ECO:0000256" key="4">
    <source>
        <dbReference type="ARBA" id="ARBA00011534"/>
    </source>
</evidence>
<evidence type="ECO:0000313" key="15">
    <source>
        <dbReference type="EMBL" id="CAF9935471.1"/>
    </source>
</evidence>
<organism evidence="15 16">
    <name type="scientific">Imshaugia aleurites</name>
    <dbReference type="NCBI Taxonomy" id="172621"/>
    <lineage>
        <taxon>Eukaryota</taxon>
        <taxon>Fungi</taxon>
        <taxon>Dikarya</taxon>
        <taxon>Ascomycota</taxon>
        <taxon>Pezizomycotina</taxon>
        <taxon>Lecanoromycetes</taxon>
        <taxon>OSLEUM clade</taxon>
        <taxon>Lecanoromycetidae</taxon>
        <taxon>Lecanorales</taxon>
        <taxon>Lecanorineae</taxon>
        <taxon>Parmeliaceae</taxon>
        <taxon>Imshaugia</taxon>
    </lineage>
</organism>
<evidence type="ECO:0000256" key="8">
    <source>
        <dbReference type="ARBA" id="ARBA00022895"/>
    </source>
</evidence>
<feature type="compositionally biased region" description="Acidic residues" evidence="14">
    <location>
        <begin position="87"/>
        <end position="102"/>
    </location>
</feature>
<evidence type="ECO:0000256" key="13">
    <source>
        <dbReference type="ARBA" id="ARBA00025393"/>
    </source>
</evidence>
<keyword evidence="6" id="KW-0158">Chromosome</keyword>
<reference evidence="15" key="1">
    <citation type="submission" date="2021-03" db="EMBL/GenBank/DDBJ databases">
        <authorList>
            <person name="Tagirdzhanova G."/>
        </authorList>
    </citation>
    <scope>NUCLEOTIDE SEQUENCE</scope>
</reference>
<gene>
    <name evidence="15" type="ORF">IMSHALPRED_010239</name>
</gene>
<proteinExistence type="inferred from homology"/>